<evidence type="ECO:0000313" key="2">
    <source>
        <dbReference type="EMBL" id="QNE03943.1"/>
    </source>
</evidence>
<reference evidence="2 3" key="1">
    <citation type="submission" date="2020-08" db="EMBL/GenBank/DDBJ databases">
        <authorList>
            <person name="Liu G."/>
            <person name="Sun C."/>
        </authorList>
    </citation>
    <scope>NUCLEOTIDE SEQUENCE [LARGE SCALE GENOMIC DNA]</scope>
    <source>
        <strain evidence="2 3">OT19</strain>
    </source>
</reference>
<name>A0A7G6VQC8_9SPHN</name>
<dbReference type="Proteomes" id="UP000515297">
    <property type="component" value="Chromosome"/>
</dbReference>
<evidence type="ECO:0000256" key="1">
    <source>
        <dbReference type="SAM" id="MobiDB-lite"/>
    </source>
</evidence>
<evidence type="ECO:0000313" key="3">
    <source>
        <dbReference type="Proteomes" id="UP000515297"/>
    </source>
</evidence>
<evidence type="ECO:0008006" key="4">
    <source>
        <dbReference type="Google" id="ProtNLM"/>
    </source>
</evidence>
<accession>A0A7G6VQC8</accession>
<sequence>MVNENLTDKPGQNQPDSFAPEGEFAPPLRLALAYAPAAARPHWAALMHLDNRLARIVAQASEPMLAQIRLAWWREMFARPASEWPAGEPLLAHLSAWDAQRSGLAALADGWEAMVGEAPLPATAFAAASDGRVRAITALARMVGSTADRAQIERHAYRWSLADLAIHLSDEEERVRATSLLRAADRPTARLDRAMRPLGVMRAMAERAAAERRPIGGAGDFLSAMRAGLTGR</sequence>
<dbReference type="AlphaFoldDB" id="A0A7G6VQC8"/>
<proteinExistence type="predicted"/>
<organism evidence="2 3">
    <name type="scientific">Croceicoccus marinus</name>
    <dbReference type="NCBI Taxonomy" id="450378"/>
    <lineage>
        <taxon>Bacteria</taxon>
        <taxon>Pseudomonadati</taxon>
        <taxon>Pseudomonadota</taxon>
        <taxon>Alphaproteobacteria</taxon>
        <taxon>Sphingomonadales</taxon>
        <taxon>Erythrobacteraceae</taxon>
        <taxon>Croceicoccus</taxon>
    </lineage>
</organism>
<dbReference type="RefSeq" id="WP_185883255.1">
    <property type="nucleotide sequence ID" value="NZ_CP060052.1"/>
</dbReference>
<gene>
    <name evidence="2" type="ORF">H4O24_07850</name>
</gene>
<dbReference type="EMBL" id="CP060052">
    <property type="protein sequence ID" value="QNE03943.1"/>
    <property type="molecule type" value="Genomic_DNA"/>
</dbReference>
<protein>
    <recommendedName>
        <fullName evidence="4">Squalene/phytoene synthase family protein</fullName>
    </recommendedName>
</protein>
<feature type="region of interest" description="Disordered" evidence="1">
    <location>
        <begin position="1"/>
        <end position="20"/>
    </location>
</feature>